<dbReference type="InterPro" id="IPR013658">
    <property type="entry name" value="SGL"/>
</dbReference>
<dbReference type="PRINTS" id="PR01790">
    <property type="entry name" value="SMP30FAMILY"/>
</dbReference>
<dbReference type="InterPro" id="IPR005511">
    <property type="entry name" value="SMP-30"/>
</dbReference>
<name>A0ABZ2V3M0_9RHOB</name>
<accession>A0ABZ2V3M0</accession>
<dbReference type="GO" id="GO:0016787">
    <property type="term" value="F:hydrolase activity"/>
    <property type="evidence" value="ECO:0007669"/>
    <property type="project" value="UniProtKB-KW"/>
</dbReference>
<organism evidence="3 4">
    <name type="scientific">Yoonia phaeophyticola</name>
    <dbReference type="NCBI Taxonomy" id="3137369"/>
    <lineage>
        <taxon>Bacteria</taxon>
        <taxon>Pseudomonadati</taxon>
        <taxon>Pseudomonadota</taxon>
        <taxon>Alphaproteobacteria</taxon>
        <taxon>Rhodobacterales</taxon>
        <taxon>Paracoccaceae</taxon>
        <taxon>Yoonia</taxon>
    </lineage>
</organism>
<dbReference type="InterPro" id="IPR011042">
    <property type="entry name" value="6-blade_b-propeller_TolB-like"/>
</dbReference>
<sequence>MIFDHTQCTLGEGPLWHPQRQELFWFDILGQKLHRKGQEWQFDTFVSAAGWVDADTLMIASARALHRFDLNTGAFEDICALEADNPVTRSNDGRADPQGGFWIGTMGLNLEEGAGAIYRYYKGELRQLFRNITVSNAICFAPDRRTAYFTDTPTQKIMCIALDNDGWPSGVASCHIDLSDTDFRPDGAVVDRDGNLWNAQWGAGRVAGYGPDGRFVEAFSFPADQTSCPAFGGADLNHLYCTSAGVGLKGADQGKTFEIATNYTGQAEHRVQL</sequence>
<keyword evidence="3" id="KW-0378">Hydrolase</keyword>
<dbReference type="EC" id="3.1.1.99" evidence="3"/>
<dbReference type="Proteomes" id="UP001440612">
    <property type="component" value="Chromosome"/>
</dbReference>
<dbReference type="PANTHER" id="PTHR10907:SF47">
    <property type="entry name" value="REGUCALCIN"/>
    <property type="match status" value="1"/>
</dbReference>
<proteinExistence type="inferred from homology"/>
<dbReference type="PANTHER" id="PTHR10907">
    <property type="entry name" value="REGUCALCIN"/>
    <property type="match status" value="1"/>
</dbReference>
<protein>
    <submittedName>
        <fullName evidence="3">SMP-30/gluconolactonase/LRE family protein</fullName>
        <ecNumber evidence="3">3.1.1.99</ecNumber>
    </submittedName>
</protein>
<evidence type="ECO:0000256" key="1">
    <source>
        <dbReference type="ARBA" id="ARBA00008853"/>
    </source>
</evidence>
<dbReference type="Gene3D" id="2.120.10.30">
    <property type="entry name" value="TolB, C-terminal domain"/>
    <property type="match status" value="1"/>
</dbReference>
<dbReference type="SUPFAM" id="SSF63829">
    <property type="entry name" value="Calcium-dependent phosphotriesterase"/>
    <property type="match status" value="1"/>
</dbReference>
<dbReference type="RefSeq" id="WP_341366622.1">
    <property type="nucleotide sequence ID" value="NZ_CP150951.2"/>
</dbReference>
<evidence type="ECO:0000259" key="2">
    <source>
        <dbReference type="Pfam" id="PF08450"/>
    </source>
</evidence>
<dbReference type="Pfam" id="PF08450">
    <property type="entry name" value="SGL"/>
    <property type="match status" value="1"/>
</dbReference>
<gene>
    <name evidence="3" type="ORF">AABB29_16880</name>
</gene>
<dbReference type="EMBL" id="CP150951">
    <property type="protein sequence ID" value="WZC48507.1"/>
    <property type="molecule type" value="Genomic_DNA"/>
</dbReference>
<evidence type="ECO:0000313" key="3">
    <source>
        <dbReference type="EMBL" id="WZC48507.1"/>
    </source>
</evidence>
<keyword evidence="4" id="KW-1185">Reference proteome</keyword>
<evidence type="ECO:0000313" key="4">
    <source>
        <dbReference type="Proteomes" id="UP001440612"/>
    </source>
</evidence>
<feature type="domain" description="SMP-30/Gluconolactonase/LRE-like region" evidence="2">
    <location>
        <begin position="10"/>
        <end position="244"/>
    </location>
</feature>
<reference evidence="4" key="1">
    <citation type="submission" date="2024-04" db="EMBL/GenBank/DDBJ databases">
        <title>Phylogenomic analyses of a clade within the roseobacter group suggest taxonomic reassignments of species of the genera Aestuariivita, Citreicella, Loktanella, Nautella, Pelagibaca, Ruegeria, Thalassobius, Thiobacimonas and Tropicibacter, and the proposal o.</title>
        <authorList>
            <person name="Jeon C.O."/>
        </authorList>
    </citation>
    <scope>NUCLEOTIDE SEQUENCE [LARGE SCALE GENOMIC DNA]</scope>
    <source>
        <strain evidence="4">BS5-3</strain>
    </source>
</reference>
<comment type="similarity">
    <text evidence="1">Belongs to the SMP-30/CGR1 family.</text>
</comment>